<evidence type="ECO:0000313" key="3">
    <source>
        <dbReference type="Proteomes" id="UP001174909"/>
    </source>
</evidence>
<accession>A0AA35WB34</accession>
<keyword evidence="3" id="KW-1185">Reference proteome</keyword>
<protein>
    <recommendedName>
        <fullName evidence="1">Xylose isomerase-like TIM barrel domain-containing protein</fullName>
    </recommendedName>
</protein>
<dbReference type="Proteomes" id="UP001174909">
    <property type="component" value="Unassembled WGS sequence"/>
</dbReference>
<dbReference type="AlphaFoldDB" id="A0AA35WB34"/>
<name>A0AA35WB34_GEOBA</name>
<dbReference type="InterPro" id="IPR013022">
    <property type="entry name" value="Xyl_isomerase-like_TIM-brl"/>
</dbReference>
<dbReference type="PANTHER" id="PTHR12110:SF41">
    <property type="entry name" value="INOSOSE DEHYDRATASE"/>
    <property type="match status" value="1"/>
</dbReference>
<dbReference type="PANTHER" id="PTHR12110">
    <property type="entry name" value="HYDROXYPYRUVATE ISOMERASE"/>
    <property type="match status" value="1"/>
</dbReference>
<dbReference type="InterPro" id="IPR050312">
    <property type="entry name" value="IolE/XylAMocC-like"/>
</dbReference>
<dbReference type="EMBL" id="CASHTH010001059">
    <property type="protein sequence ID" value="CAI8010691.1"/>
    <property type="molecule type" value="Genomic_DNA"/>
</dbReference>
<dbReference type="Gene3D" id="3.20.20.150">
    <property type="entry name" value="Divalent-metal-dependent TIM barrel enzymes"/>
    <property type="match status" value="1"/>
</dbReference>
<gene>
    <name evidence="2" type="ORF">GBAR_LOCUS7013</name>
</gene>
<dbReference type="Pfam" id="PF01261">
    <property type="entry name" value="AP_endonuc_2"/>
    <property type="match status" value="1"/>
</dbReference>
<dbReference type="InterPro" id="IPR036237">
    <property type="entry name" value="Xyl_isomerase-like_sf"/>
</dbReference>
<dbReference type="SUPFAM" id="SSF51658">
    <property type="entry name" value="Xylose isomerase-like"/>
    <property type="match status" value="1"/>
</dbReference>
<evidence type="ECO:0000259" key="1">
    <source>
        <dbReference type="Pfam" id="PF01261"/>
    </source>
</evidence>
<feature type="domain" description="Xylose isomerase-like TIM barrel" evidence="1">
    <location>
        <begin position="2"/>
        <end position="190"/>
    </location>
</feature>
<evidence type="ECO:0000313" key="2">
    <source>
        <dbReference type="EMBL" id="CAI8010691.1"/>
    </source>
</evidence>
<comment type="caution">
    <text evidence="2">The sequence shown here is derived from an EMBL/GenBank/DDBJ whole genome shotgun (WGS) entry which is preliminary data.</text>
</comment>
<sequence>MKKVRQLGYEAVQCSALGPIEPAALKNIADGEGISIIATHTSYERMRDEPQSVIDEHQLWGCKHAAIGGLPGEYRTAEGYARFAREASEVAARLAEGGLTFSYHNHSFELERHNGRTGLEILYAESDPNYFKSELDTYWIQHGGGDSAAWIRQLKGRADIIHLKDMAMQGSTQRFAEIGEGNLNWAEILNACIYAEVEWYIRHYND</sequence>
<organism evidence="2 3">
    <name type="scientific">Geodia barretti</name>
    <name type="common">Barrett's horny sponge</name>
    <dbReference type="NCBI Taxonomy" id="519541"/>
    <lineage>
        <taxon>Eukaryota</taxon>
        <taxon>Metazoa</taxon>
        <taxon>Porifera</taxon>
        <taxon>Demospongiae</taxon>
        <taxon>Heteroscleromorpha</taxon>
        <taxon>Tetractinellida</taxon>
        <taxon>Astrophorina</taxon>
        <taxon>Geodiidae</taxon>
        <taxon>Geodia</taxon>
    </lineage>
</organism>
<proteinExistence type="predicted"/>
<reference evidence="2" key="1">
    <citation type="submission" date="2023-03" db="EMBL/GenBank/DDBJ databases">
        <authorList>
            <person name="Steffen K."/>
            <person name="Cardenas P."/>
        </authorList>
    </citation>
    <scope>NUCLEOTIDE SEQUENCE</scope>
</reference>